<evidence type="ECO:0000313" key="3">
    <source>
        <dbReference type="Proteomes" id="UP001597297"/>
    </source>
</evidence>
<proteinExistence type="predicted"/>
<protein>
    <recommendedName>
        <fullName evidence="4">DUF3102 domain-containing protein</fullName>
    </recommendedName>
</protein>
<reference evidence="3" key="1">
    <citation type="journal article" date="2019" name="Int. J. Syst. Evol. Microbiol.">
        <title>The Global Catalogue of Microorganisms (GCM) 10K type strain sequencing project: providing services to taxonomists for standard genome sequencing and annotation.</title>
        <authorList>
            <consortium name="The Broad Institute Genomics Platform"/>
            <consortium name="The Broad Institute Genome Sequencing Center for Infectious Disease"/>
            <person name="Wu L."/>
            <person name="Ma J."/>
        </authorList>
    </citation>
    <scope>NUCLEOTIDE SEQUENCE [LARGE SCALE GENOMIC DNA]</scope>
    <source>
        <strain evidence="3">JCM 16545</strain>
    </source>
</reference>
<name>A0ABW5DZD6_9BACT</name>
<dbReference type="RefSeq" id="WP_377092660.1">
    <property type="nucleotide sequence ID" value="NZ_JBHSJM010000001.1"/>
</dbReference>
<sequence length="252" mass="28528">MPKTITLPNPSELALNIESELHKLPTEAAHNHFHNLATKGEKIQEQAKVVSLVATILCGLELDHIQKELKQKGEPQSRNGSPKINWKQWVSENCEYSHKTVTKYIKVIKCAREGLIDGINPELIPNEQPSKMNKQDLQDTCSNLANALQGFGSLRQLYLELEVIKTPQRVTIHENRNTKGSTAKSDNQQASEPTAPDIDLERQDAKAAIIPTLKPLDDFLKLNKHTYLERTELEQLDQALQAYRDILKPFLK</sequence>
<evidence type="ECO:0008006" key="4">
    <source>
        <dbReference type="Google" id="ProtNLM"/>
    </source>
</evidence>
<evidence type="ECO:0000256" key="1">
    <source>
        <dbReference type="SAM" id="MobiDB-lite"/>
    </source>
</evidence>
<evidence type="ECO:0000313" key="2">
    <source>
        <dbReference type="EMBL" id="MFD2275441.1"/>
    </source>
</evidence>
<organism evidence="2 3">
    <name type="scientific">Rubritalea spongiae</name>
    <dbReference type="NCBI Taxonomy" id="430797"/>
    <lineage>
        <taxon>Bacteria</taxon>
        <taxon>Pseudomonadati</taxon>
        <taxon>Verrucomicrobiota</taxon>
        <taxon>Verrucomicrobiia</taxon>
        <taxon>Verrucomicrobiales</taxon>
        <taxon>Rubritaleaceae</taxon>
        <taxon>Rubritalea</taxon>
    </lineage>
</organism>
<keyword evidence="3" id="KW-1185">Reference proteome</keyword>
<dbReference type="EMBL" id="JBHUJC010000010">
    <property type="protein sequence ID" value="MFD2275441.1"/>
    <property type="molecule type" value="Genomic_DNA"/>
</dbReference>
<feature type="compositionally biased region" description="Polar residues" evidence="1">
    <location>
        <begin position="178"/>
        <end position="192"/>
    </location>
</feature>
<accession>A0ABW5DZD6</accession>
<dbReference type="Proteomes" id="UP001597297">
    <property type="component" value="Unassembled WGS sequence"/>
</dbReference>
<comment type="caution">
    <text evidence="2">The sequence shown here is derived from an EMBL/GenBank/DDBJ whole genome shotgun (WGS) entry which is preliminary data.</text>
</comment>
<feature type="region of interest" description="Disordered" evidence="1">
    <location>
        <begin position="172"/>
        <end position="198"/>
    </location>
</feature>
<gene>
    <name evidence="2" type="ORF">ACFSQZ_03075</name>
</gene>